<evidence type="ECO:0000313" key="3">
    <source>
        <dbReference type="Proteomes" id="UP000010931"/>
    </source>
</evidence>
<evidence type="ECO:0000256" key="1">
    <source>
        <dbReference type="SAM" id="MobiDB-lite"/>
    </source>
</evidence>
<protein>
    <submittedName>
        <fullName evidence="2">Uncharacterized protein</fullName>
    </submittedName>
</protein>
<comment type="caution">
    <text evidence="2">The sequence shown here is derived from an EMBL/GenBank/DDBJ whole genome shotgun (WGS) entry which is preliminary data.</text>
</comment>
<feature type="region of interest" description="Disordered" evidence="1">
    <location>
        <begin position="1"/>
        <end position="119"/>
    </location>
</feature>
<name>L7EUA4_STRT8</name>
<dbReference type="EMBL" id="AEJB01000614">
    <property type="protein sequence ID" value="ELP62464.1"/>
    <property type="molecule type" value="Genomic_DNA"/>
</dbReference>
<accession>L7EUA4</accession>
<dbReference type="Proteomes" id="UP000010931">
    <property type="component" value="Unassembled WGS sequence"/>
</dbReference>
<reference evidence="2 3" key="1">
    <citation type="journal article" date="2011" name="Plasmid">
        <title>Streptomyces turgidiscabies Car8 contains a modular pathogenicity island that shares virulence genes with other actinobacterial plant pathogens.</title>
        <authorList>
            <person name="Huguet-Tapia J.C."/>
            <person name="Badger J.H."/>
            <person name="Loria R."/>
            <person name="Pettis G.S."/>
        </authorList>
    </citation>
    <scope>NUCLEOTIDE SEQUENCE [LARGE SCALE GENOMIC DNA]</scope>
    <source>
        <strain evidence="2 3">Car8</strain>
    </source>
</reference>
<organism evidence="2 3">
    <name type="scientific">Streptomyces turgidiscabies (strain Car8)</name>
    <dbReference type="NCBI Taxonomy" id="698760"/>
    <lineage>
        <taxon>Bacteria</taxon>
        <taxon>Bacillati</taxon>
        <taxon>Actinomycetota</taxon>
        <taxon>Actinomycetes</taxon>
        <taxon>Kitasatosporales</taxon>
        <taxon>Streptomycetaceae</taxon>
        <taxon>Streptomyces</taxon>
    </lineage>
</organism>
<gene>
    <name evidence="2" type="ORF">STRTUCAR8_03421</name>
</gene>
<keyword evidence="3" id="KW-1185">Reference proteome</keyword>
<sequence length="119" mass="12867">MPQEPRLGLLDVRHLDQRQPAGEGDGAVTAEQRADPVQGERADDRARGGPEQRGDQAHLSGARRETGERQDHLARQRREEVLQRDGEAGAGGAQRVHEVGDPLGCGRRGCHAARLGDPT</sequence>
<evidence type="ECO:0000313" key="2">
    <source>
        <dbReference type="EMBL" id="ELP62464.1"/>
    </source>
</evidence>
<proteinExistence type="predicted"/>
<dbReference type="AlphaFoldDB" id="L7EUA4"/>
<feature type="compositionally biased region" description="Basic and acidic residues" evidence="1">
    <location>
        <begin position="32"/>
        <end position="87"/>
    </location>
</feature>